<accession>A0A835KCB5</accession>
<dbReference type="GO" id="GO:0016491">
    <property type="term" value="F:oxidoreductase activity"/>
    <property type="evidence" value="ECO:0007669"/>
    <property type="project" value="UniProtKB-KW"/>
</dbReference>
<sequence length="884" mass="96163">MGDQQQQMQGMSVGGDLKLPPGFRFHPSDEEIITFYLTPKVHKKNFTCTFIGEVDLNRTEPWELPGKAKIGEKEWYFFYHKDHKYRMATRMNRATKDGYWKATGKDKEIYISTKEVVLPVLVDEWVVCRVFHKTRGVKKALSPPPCNNGMTDNDIHNNSNHVLPPLQFPMLPDFTMDPAESYYSTIGMSSSLMLPVIPPIVASMVNAPVVPPISLYHQMSIGTIGANGFIDAPESGPSFMVPQKDVGMSLDQINATDISSMVSVALGPMATMDMDDIWKPSSIDMALEKKSRILVVGATGYLGRHVVTASARLGHPTFALVRDTAPSDAAKAALLKSCHDAGVALLKGDVDDHASLVSAIKLVDVVISTLGVPHILEQTKLVAAIKEAGNVKRFIPSEFGLDADLLEALEPIRSMITATKAAIRRAVEAVGVPYTCSPRHPPVDDEAFVVLGDGETKLSFADEADIATYTVLAAGDPRAENKTLNIKPPANTLSHNELLVLWEKKTGKTFRRLHVAEDDVVRQIQGFDACELVSLNRARDVHQGGTHPSTGVDATELYPDVKYTTVDEYLDRIMASEKSKILVVGATGYLGRHVVAASARLGHPTFALVRDTSPSDTAKAELLKSFQDAGVTLVKGDLGDHGSLVSAAKAADVVISTVGVRQVADQTRLIDAIKEAGNIKRFFPSEFGLDTDRSDAVEPTKSLIINTKASIRRAIEAAGVPYTYVWTGYFFGYGLPGIGQVLSFSPPIDKAVVLGDGNANVAYVDEGDIATYTVLAAGDPRAENKTLYVRPPANTVSHNELLELWEKKTGNTFQRVHLSEDAVLKQTQEASVPLDSILLSIGHAVHINGEHAKLEMDPASGVDATELYPDVKYTTVDDYLNRLL</sequence>
<dbReference type="EMBL" id="JACEFO010001663">
    <property type="protein sequence ID" value="KAF8723985.1"/>
    <property type="molecule type" value="Genomic_DNA"/>
</dbReference>
<dbReference type="InterPro" id="IPR003441">
    <property type="entry name" value="NAC-dom"/>
</dbReference>
<keyword evidence="3" id="KW-0805">Transcription regulation</keyword>
<feature type="domain" description="NAC" evidence="7">
    <location>
        <begin position="19"/>
        <end position="169"/>
    </location>
</feature>
<keyword evidence="6" id="KW-0539">Nucleus</keyword>
<dbReference type="GO" id="GO:0006355">
    <property type="term" value="P:regulation of DNA-templated transcription"/>
    <property type="evidence" value="ECO:0007669"/>
    <property type="project" value="InterPro"/>
</dbReference>
<dbReference type="InterPro" id="IPR008030">
    <property type="entry name" value="NmrA-like"/>
</dbReference>
<keyword evidence="4" id="KW-0238">DNA-binding</keyword>
<evidence type="ECO:0000256" key="5">
    <source>
        <dbReference type="ARBA" id="ARBA00023163"/>
    </source>
</evidence>
<gene>
    <name evidence="8" type="ORF">HU200_020989</name>
</gene>
<reference evidence="8" key="1">
    <citation type="submission" date="2020-07" db="EMBL/GenBank/DDBJ databases">
        <title>Genome sequence and genetic diversity analysis of an under-domesticated orphan crop, white fonio (Digitaria exilis).</title>
        <authorList>
            <person name="Bennetzen J.L."/>
            <person name="Chen S."/>
            <person name="Ma X."/>
            <person name="Wang X."/>
            <person name="Yssel A.E.J."/>
            <person name="Chaluvadi S.R."/>
            <person name="Johnson M."/>
            <person name="Gangashetty P."/>
            <person name="Hamidou F."/>
            <person name="Sanogo M.D."/>
            <person name="Zwaenepoel A."/>
            <person name="Wallace J."/>
            <person name="Van De Peer Y."/>
            <person name="Van Deynze A."/>
        </authorList>
    </citation>
    <scope>NUCLEOTIDE SEQUENCE</scope>
    <source>
        <tissue evidence="8">Leaves</tissue>
    </source>
</reference>
<dbReference type="SUPFAM" id="SSF51735">
    <property type="entry name" value="NAD(P)-binding Rossmann-fold domains"/>
    <property type="match status" value="2"/>
</dbReference>
<evidence type="ECO:0000256" key="4">
    <source>
        <dbReference type="ARBA" id="ARBA00023125"/>
    </source>
</evidence>
<keyword evidence="2" id="KW-0560">Oxidoreductase</keyword>
<evidence type="ECO:0000313" key="9">
    <source>
        <dbReference type="Proteomes" id="UP000636709"/>
    </source>
</evidence>
<evidence type="ECO:0000256" key="3">
    <source>
        <dbReference type="ARBA" id="ARBA00023015"/>
    </source>
</evidence>
<keyword evidence="9" id="KW-1185">Reference proteome</keyword>
<dbReference type="Proteomes" id="UP000636709">
    <property type="component" value="Unassembled WGS sequence"/>
</dbReference>
<dbReference type="InterPro" id="IPR036093">
    <property type="entry name" value="NAC_dom_sf"/>
</dbReference>
<dbReference type="InterPro" id="IPR036291">
    <property type="entry name" value="NAD(P)-bd_dom_sf"/>
</dbReference>
<evidence type="ECO:0000256" key="1">
    <source>
        <dbReference type="ARBA" id="ARBA00022857"/>
    </source>
</evidence>
<dbReference type="InterPro" id="IPR050608">
    <property type="entry name" value="NmrA-type/Isoflavone_red_sf"/>
</dbReference>
<proteinExistence type="predicted"/>
<dbReference type="Pfam" id="PF05368">
    <property type="entry name" value="NmrA"/>
    <property type="match status" value="2"/>
</dbReference>
<keyword evidence="5" id="KW-0804">Transcription</keyword>
<evidence type="ECO:0000259" key="7">
    <source>
        <dbReference type="PROSITE" id="PS51005"/>
    </source>
</evidence>
<protein>
    <recommendedName>
        <fullName evidence="7">NAC domain-containing protein</fullName>
    </recommendedName>
</protein>
<dbReference type="Gene3D" id="3.90.25.10">
    <property type="entry name" value="UDP-galactose 4-epimerase, domain 1"/>
    <property type="match status" value="2"/>
</dbReference>
<dbReference type="PANTHER" id="PTHR43349:SF64">
    <property type="entry name" value="NMRA-LIKE DOMAIN-CONTAINING PROTEIN"/>
    <property type="match status" value="1"/>
</dbReference>
<dbReference type="CDD" id="cd05259">
    <property type="entry name" value="PCBER_SDR_a"/>
    <property type="match status" value="2"/>
</dbReference>
<dbReference type="AlphaFoldDB" id="A0A835KCB5"/>
<dbReference type="OrthoDB" id="1424968at2759"/>
<dbReference type="Gene3D" id="2.170.150.80">
    <property type="entry name" value="NAC domain"/>
    <property type="match status" value="1"/>
</dbReference>
<dbReference type="PROSITE" id="PS51005">
    <property type="entry name" value="NAC"/>
    <property type="match status" value="1"/>
</dbReference>
<dbReference type="Gene3D" id="3.40.50.720">
    <property type="entry name" value="NAD(P)-binding Rossmann-like Domain"/>
    <property type="match status" value="2"/>
</dbReference>
<organism evidence="8 9">
    <name type="scientific">Digitaria exilis</name>
    <dbReference type="NCBI Taxonomy" id="1010633"/>
    <lineage>
        <taxon>Eukaryota</taxon>
        <taxon>Viridiplantae</taxon>
        <taxon>Streptophyta</taxon>
        <taxon>Embryophyta</taxon>
        <taxon>Tracheophyta</taxon>
        <taxon>Spermatophyta</taxon>
        <taxon>Magnoliopsida</taxon>
        <taxon>Liliopsida</taxon>
        <taxon>Poales</taxon>
        <taxon>Poaceae</taxon>
        <taxon>PACMAD clade</taxon>
        <taxon>Panicoideae</taxon>
        <taxon>Panicodae</taxon>
        <taxon>Paniceae</taxon>
        <taxon>Anthephorinae</taxon>
        <taxon>Digitaria</taxon>
    </lineage>
</organism>
<name>A0A835KCB5_9POAL</name>
<dbReference type="Pfam" id="PF02365">
    <property type="entry name" value="NAM"/>
    <property type="match status" value="1"/>
</dbReference>
<dbReference type="PANTHER" id="PTHR43349">
    <property type="entry name" value="PINORESINOL REDUCTASE-RELATED"/>
    <property type="match status" value="1"/>
</dbReference>
<evidence type="ECO:0000313" key="8">
    <source>
        <dbReference type="EMBL" id="KAF8723985.1"/>
    </source>
</evidence>
<dbReference type="SUPFAM" id="SSF101941">
    <property type="entry name" value="NAC domain"/>
    <property type="match status" value="1"/>
</dbReference>
<dbReference type="GO" id="GO:0003677">
    <property type="term" value="F:DNA binding"/>
    <property type="evidence" value="ECO:0007669"/>
    <property type="project" value="UniProtKB-KW"/>
</dbReference>
<comment type="caution">
    <text evidence="8">The sequence shown here is derived from an EMBL/GenBank/DDBJ whole genome shotgun (WGS) entry which is preliminary data.</text>
</comment>
<evidence type="ECO:0000256" key="2">
    <source>
        <dbReference type="ARBA" id="ARBA00023002"/>
    </source>
</evidence>
<dbReference type="InterPro" id="IPR045312">
    <property type="entry name" value="PCBER-like"/>
</dbReference>
<evidence type="ECO:0000256" key="6">
    <source>
        <dbReference type="ARBA" id="ARBA00023242"/>
    </source>
</evidence>
<keyword evidence="1" id="KW-0521">NADP</keyword>